<organism evidence="1 2">
    <name type="scientific">Litoreibacter ascidiaceicola</name>
    <dbReference type="NCBI Taxonomy" id="1486859"/>
    <lineage>
        <taxon>Bacteria</taxon>
        <taxon>Pseudomonadati</taxon>
        <taxon>Pseudomonadota</taxon>
        <taxon>Alphaproteobacteria</taxon>
        <taxon>Rhodobacterales</taxon>
        <taxon>Roseobacteraceae</taxon>
        <taxon>Litoreibacter</taxon>
    </lineage>
</organism>
<sequence>MLQFALNRMTAPNLPLEDFFDVVGGLGCLGDELRNDLATGLFYAGCAENAAQGIVPIPQVTGTVPEIELCAADYRTGISRYHRPKSKAFEVKTLHRNRMSSTGRMR</sequence>
<dbReference type="Proteomes" id="UP000184144">
    <property type="component" value="Unassembled WGS sequence"/>
</dbReference>
<protein>
    <submittedName>
        <fullName evidence="1">Uncharacterized protein</fullName>
    </submittedName>
</protein>
<name>A0A1M5E6Q7_9RHOB</name>
<proteinExistence type="predicted"/>
<dbReference type="RefSeq" id="WP_073146104.1">
    <property type="nucleotide sequence ID" value="NZ_FQUV01000011.1"/>
</dbReference>
<dbReference type="STRING" id="1486859.SAMN05444273_11145"/>
<gene>
    <name evidence="1" type="ORF">SAMN05444273_11145</name>
</gene>
<reference evidence="2" key="1">
    <citation type="submission" date="2016-11" db="EMBL/GenBank/DDBJ databases">
        <authorList>
            <person name="Varghese N."/>
            <person name="Submissions S."/>
        </authorList>
    </citation>
    <scope>NUCLEOTIDE SEQUENCE [LARGE SCALE GENOMIC DNA]</scope>
    <source>
        <strain evidence="2">DSM 100566</strain>
    </source>
</reference>
<evidence type="ECO:0000313" key="2">
    <source>
        <dbReference type="Proteomes" id="UP000184144"/>
    </source>
</evidence>
<dbReference type="EMBL" id="FQUV01000011">
    <property type="protein sequence ID" value="SHF74870.1"/>
    <property type="molecule type" value="Genomic_DNA"/>
</dbReference>
<evidence type="ECO:0000313" key="1">
    <source>
        <dbReference type="EMBL" id="SHF74870.1"/>
    </source>
</evidence>
<dbReference type="OrthoDB" id="2274384at2"/>
<accession>A0A1M5E6Q7</accession>
<keyword evidence="2" id="KW-1185">Reference proteome</keyword>
<dbReference type="AlphaFoldDB" id="A0A1M5E6Q7"/>